<gene>
    <name evidence="1" type="ORF">ANE_LOCUS14950</name>
</gene>
<dbReference type="AlphaFoldDB" id="A0A565BT17"/>
<comment type="caution">
    <text evidence="1">The sequence shown here is derived from an EMBL/GenBank/DDBJ whole genome shotgun (WGS) entry which is preliminary data.</text>
</comment>
<evidence type="ECO:0000313" key="1">
    <source>
        <dbReference type="EMBL" id="VVB04506.1"/>
    </source>
</evidence>
<name>A0A565BT17_9BRAS</name>
<keyword evidence="2" id="KW-1185">Reference proteome</keyword>
<organism evidence="1 2">
    <name type="scientific">Arabis nemorensis</name>
    <dbReference type="NCBI Taxonomy" id="586526"/>
    <lineage>
        <taxon>Eukaryota</taxon>
        <taxon>Viridiplantae</taxon>
        <taxon>Streptophyta</taxon>
        <taxon>Embryophyta</taxon>
        <taxon>Tracheophyta</taxon>
        <taxon>Spermatophyta</taxon>
        <taxon>Magnoliopsida</taxon>
        <taxon>eudicotyledons</taxon>
        <taxon>Gunneridae</taxon>
        <taxon>Pentapetalae</taxon>
        <taxon>rosids</taxon>
        <taxon>malvids</taxon>
        <taxon>Brassicales</taxon>
        <taxon>Brassicaceae</taxon>
        <taxon>Arabideae</taxon>
        <taxon>Arabis</taxon>
    </lineage>
</organism>
<dbReference type="Proteomes" id="UP000489600">
    <property type="component" value="Unassembled WGS sequence"/>
</dbReference>
<sequence length="105" mass="11727">MESIGSSFDRVLDKALASASSDVSDQDRLLDRTLELVWLLRDSTKRCFRKRASSSLPKSLLSTMFNKCAMDRLCYSHIDLTTAAKDAANGVLCTMIHRAGKELRD</sequence>
<evidence type="ECO:0000313" key="2">
    <source>
        <dbReference type="Proteomes" id="UP000489600"/>
    </source>
</evidence>
<dbReference type="OrthoDB" id="10257471at2759"/>
<protein>
    <submittedName>
        <fullName evidence="1">Uncharacterized protein</fullName>
    </submittedName>
</protein>
<accession>A0A565BT17</accession>
<reference evidence="1" key="1">
    <citation type="submission" date="2019-07" db="EMBL/GenBank/DDBJ databases">
        <authorList>
            <person name="Dittberner H."/>
        </authorList>
    </citation>
    <scope>NUCLEOTIDE SEQUENCE [LARGE SCALE GENOMIC DNA]</scope>
</reference>
<dbReference type="EMBL" id="CABITT030000005">
    <property type="protein sequence ID" value="VVB04506.1"/>
    <property type="molecule type" value="Genomic_DNA"/>
</dbReference>
<proteinExistence type="predicted"/>